<evidence type="ECO:0000256" key="1">
    <source>
        <dbReference type="SAM" id="MobiDB-lite"/>
    </source>
</evidence>
<feature type="compositionally biased region" description="Basic residues" evidence="1">
    <location>
        <begin position="155"/>
        <end position="169"/>
    </location>
</feature>
<organism evidence="2 3">
    <name type="scientific">Meloidogyne floridensis</name>
    <dbReference type="NCBI Taxonomy" id="298350"/>
    <lineage>
        <taxon>Eukaryota</taxon>
        <taxon>Metazoa</taxon>
        <taxon>Ecdysozoa</taxon>
        <taxon>Nematoda</taxon>
        <taxon>Chromadorea</taxon>
        <taxon>Rhabditida</taxon>
        <taxon>Tylenchina</taxon>
        <taxon>Tylenchomorpha</taxon>
        <taxon>Tylenchoidea</taxon>
        <taxon>Meloidogynidae</taxon>
        <taxon>Meloidogyninae</taxon>
        <taxon>Meloidogyne</taxon>
    </lineage>
</organism>
<proteinExistence type="predicted"/>
<evidence type="ECO:0000313" key="3">
    <source>
        <dbReference type="WBParaSite" id="scf7180000424524.g13370"/>
    </source>
</evidence>
<dbReference type="AlphaFoldDB" id="A0A915P942"/>
<dbReference type="Proteomes" id="UP000887560">
    <property type="component" value="Unplaced"/>
</dbReference>
<protein>
    <submittedName>
        <fullName evidence="3">Uncharacterized protein</fullName>
    </submittedName>
</protein>
<evidence type="ECO:0000313" key="2">
    <source>
        <dbReference type="Proteomes" id="UP000887560"/>
    </source>
</evidence>
<dbReference type="WBParaSite" id="scf7180000424524.g13370">
    <property type="protein sequence ID" value="scf7180000424524.g13370"/>
    <property type="gene ID" value="scf7180000424524.g13370"/>
</dbReference>
<feature type="region of interest" description="Disordered" evidence="1">
    <location>
        <begin position="136"/>
        <end position="169"/>
    </location>
</feature>
<name>A0A915P942_9BILA</name>
<sequence>MAELTRRVPLQEGKGGWKVFSVDQTTGEAPTNVPKLIEWKSEGGMTLPILQATVFHQVLHSPLSNFVPADHGEEINRRLLGKENKVEEKLKENDKDQFGFPNFGLGEMEKEFKESMSRYHGTGCCLFDHQNSSGHVAMATGDENNTKKQAVNTRERRRRRAKPTKKKTP</sequence>
<keyword evidence="2" id="KW-1185">Reference proteome</keyword>
<reference evidence="3" key="1">
    <citation type="submission" date="2022-11" db="UniProtKB">
        <authorList>
            <consortium name="WormBaseParasite"/>
        </authorList>
    </citation>
    <scope>IDENTIFICATION</scope>
</reference>
<accession>A0A915P942</accession>